<dbReference type="GO" id="GO:0004324">
    <property type="term" value="F:ferredoxin-NADP+ reductase activity"/>
    <property type="evidence" value="ECO:0007669"/>
    <property type="project" value="UniProtKB-EC"/>
</dbReference>
<evidence type="ECO:0000256" key="4">
    <source>
        <dbReference type="ARBA" id="ARBA00022827"/>
    </source>
</evidence>
<keyword evidence="3" id="KW-0285">Flavoprotein</keyword>
<dbReference type="AlphaFoldDB" id="A0A2S9QPL3"/>
<evidence type="ECO:0000256" key="8">
    <source>
        <dbReference type="SAM" id="MobiDB-lite"/>
    </source>
</evidence>
<accession>A0A2S9QPL3</accession>
<dbReference type="EMBL" id="MWZD01000016">
    <property type="protein sequence ID" value="PRI11523.1"/>
    <property type="molecule type" value="Genomic_DNA"/>
</dbReference>
<evidence type="ECO:0000313" key="10">
    <source>
        <dbReference type="EMBL" id="PRI11523.1"/>
    </source>
</evidence>
<dbReference type="InterPro" id="IPR055275">
    <property type="entry name" value="Ferredox_Rdtase"/>
</dbReference>
<name>A0A2S9QPL3_9MICO</name>
<dbReference type="InterPro" id="IPR036188">
    <property type="entry name" value="FAD/NAD-bd_sf"/>
</dbReference>
<dbReference type="PANTHER" id="PTHR48467">
    <property type="entry name" value="GLUTAMATE SYNTHASE 1 [NADH], CHLOROPLASTIC-LIKE"/>
    <property type="match status" value="1"/>
</dbReference>
<evidence type="ECO:0000256" key="1">
    <source>
        <dbReference type="ARBA" id="ARBA00001974"/>
    </source>
</evidence>
<organism evidence="10 11">
    <name type="scientific">Leucobacter massiliensis</name>
    <dbReference type="NCBI Taxonomy" id="1686285"/>
    <lineage>
        <taxon>Bacteria</taxon>
        <taxon>Bacillati</taxon>
        <taxon>Actinomycetota</taxon>
        <taxon>Actinomycetes</taxon>
        <taxon>Micrococcales</taxon>
        <taxon>Microbacteriaceae</taxon>
        <taxon>Leucobacter</taxon>
    </lineage>
</organism>
<comment type="caution">
    <text evidence="10">The sequence shown here is derived from an EMBL/GenBank/DDBJ whole genome shotgun (WGS) entry which is preliminary data.</text>
</comment>
<keyword evidence="6" id="KW-0560">Oxidoreductase</keyword>
<dbReference type="Gene3D" id="3.50.50.60">
    <property type="entry name" value="FAD/NAD(P)-binding domain"/>
    <property type="match status" value="1"/>
</dbReference>
<keyword evidence="11" id="KW-1185">Reference proteome</keyword>
<dbReference type="InterPro" id="IPR023753">
    <property type="entry name" value="FAD/NAD-binding_dom"/>
</dbReference>
<dbReference type="PRINTS" id="PR00419">
    <property type="entry name" value="ADXRDTASE"/>
</dbReference>
<evidence type="ECO:0000256" key="3">
    <source>
        <dbReference type="ARBA" id="ARBA00022630"/>
    </source>
</evidence>
<comment type="cofactor">
    <cofactor evidence="1">
        <name>FAD</name>
        <dbReference type="ChEBI" id="CHEBI:57692"/>
    </cofactor>
</comment>
<dbReference type="SUPFAM" id="SSF51971">
    <property type="entry name" value="Nucleotide-binding domain"/>
    <property type="match status" value="1"/>
</dbReference>
<evidence type="ECO:0000259" key="9">
    <source>
        <dbReference type="Pfam" id="PF07992"/>
    </source>
</evidence>
<dbReference type="OrthoDB" id="502624at2"/>
<keyword evidence="4" id="KW-0274">FAD</keyword>
<feature type="region of interest" description="Disordered" evidence="8">
    <location>
        <begin position="403"/>
        <end position="425"/>
    </location>
</feature>
<dbReference type="EC" id="1.18.1.2" evidence="2"/>
<dbReference type="PANTHER" id="PTHR48467:SF1">
    <property type="entry name" value="GLUTAMATE SYNTHASE 1 [NADH], CHLOROPLASTIC-LIKE"/>
    <property type="match status" value="1"/>
</dbReference>
<feature type="compositionally biased region" description="Basic and acidic residues" evidence="8">
    <location>
        <begin position="411"/>
        <end position="425"/>
    </location>
</feature>
<dbReference type="Pfam" id="PF07992">
    <property type="entry name" value="Pyr_redox_2"/>
    <property type="match status" value="1"/>
</dbReference>
<sequence>MSSPTKPRVAVIGSGPAGCYLAQSLLRAVPGCEITIFERFAAPYGLVRYGVAADHQHTKAITRQFERLLQDPAVRFAGGIEVGRDVTLGQLRHLFDAVVIATGLDADRGLGVPGADLPGVIGSGALTRVLNSHPHAGTALPPLGTEVVVVGAGNVALDVLRFLVKDREDYAGSDVADAALDAYLAAPAERVTLVSRSAAALSKGDPQMLRELAALPRAAYRCPDPLDAPADAERDRSVIARLSAIAEMISPERPHSGGPEVTLRFGLTPQRILGGDRVEAVEFASADGETVTIPATSVVTAIGFESAPGHPFAWLTSEPAESGRIEAGLYRTGWAKRGPRGAIPENRACAKAVAEEIAADLADGTLAVRPGRPGFEGLPAELRERAIDAGQWLALDAHERAAAAPGRARRKDPDHERMLAVARGE</sequence>
<dbReference type="RefSeq" id="WP_105805061.1">
    <property type="nucleotide sequence ID" value="NZ_MWZD01000016.1"/>
</dbReference>
<evidence type="ECO:0000256" key="6">
    <source>
        <dbReference type="ARBA" id="ARBA00023002"/>
    </source>
</evidence>
<evidence type="ECO:0000256" key="5">
    <source>
        <dbReference type="ARBA" id="ARBA00022857"/>
    </source>
</evidence>
<comment type="catalytic activity">
    <reaction evidence="7">
        <text>2 reduced [2Fe-2S]-[ferredoxin] + NADP(+) + H(+) = 2 oxidized [2Fe-2S]-[ferredoxin] + NADPH</text>
        <dbReference type="Rhea" id="RHEA:20125"/>
        <dbReference type="Rhea" id="RHEA-COMP:10000"/>
        <dbReference type="Rhea" id="RHEA-COMP:10001"/>
        <dbReference type="ChEBI" id="CHEBI:15378"/>
        <dbReference type="ChEBI" id="CHEBI:33737"/>
        <dbReference type="ChEBI" id="CHEBI:33738"/>
        <dbReference type="ChEBI" id="CHEBI:57783"/>
        <dbReference type="ChEBI" id="CHEBI:58349"/>
        <dbReference type="EC" id="1.18.1.2"/>
    </reaction>
</comment>
<gene>
    <name evidence="10" type="ORF">B4915_06780</name>
</gene>
<dbReference type="Gene3D" id="3.40.50.720">
    <property type="entry name" value="NAD(P)-binding Rossmann-like Domain"/>
    <property type="match status" value="1"/>
</dbReference>
<protein>
    <recommendedName>
        <fullName evidence="2">ferredoxin--NADP(+) reductase</fullName>
        <ecNumber evidence="2">1.18.1.2</ecNumber>
    </recommendedName>
</protein>
<evidence type="ECO:0000313" key="11">
    <source>
        <dbReference type="Proteomes" id="UP000238650"/>
    </source>
</evidence>
<evidence type="ECO:0000256" key="7">
    <source>
        <dbReference type="ARBA" id="ARBA00047776"/>
    </source>
</evidence>
<evidence type="ECO:0000256" key="2">
    <source>
        <dbReference type="ARBA" id="ARBA00013223"/>
    </source>
</evidence>
<reference evidence="10 11" key="1">
    <citation type="journal article" date="2017" name="New Microbes New Infect">
        <title>Genome sequence of 'Leucobacter massiliensis' sp. nov. isolated from human pharynx after travel to the 2014 Hajj.</title>
        <authorList>
            <person name="Leangapichart T."/>
            <person name="Gautret P."/>
            <person name="Nguyen T.T."/>
            <person name="Armstrong N."/>
            <person name="Rolain J.M."/>
        </authorList>
    </citation>
    <scope>NUCLEOTIDE SEQUENCE [LARGE SCALE GENOMIC DNA]</scope>
    <source>
        <strain evidence="10 11">122RC15</strain>
    </source>
</reference>
<keyword evidence="5" id="KW-0521">NADP</keyword>
<proteinExistence type="predicted"/>
<feature type="domain" description="FAD/NAD(P)-binding" evidence="9">
    <location>
        <begin position="8"/>
        <end position="201"/>
    </location>
</feature>
<dbReference type="Proteomes" id="UP000238650">
    <property type="component" value="Unassembled WGS sequence"/>
</dbReference>